<proteinExistence type="predicted"/>
<reference evidence="3" key="1">
    <citation type="submission" date="2015-07" db="EMBL/GenBank/DDBJ databases">
        <authorList>
            <person name="Rodrigo-Torres Lidia"/>
            <person name="Arahal R.David."/>
        </authorList>
    </citation>
    <scope>NUCLEOTIDE SEQUENCE [LARGE SCALE GENOMIC DNA]</scope>
    <source>
        <strain evidence="3">CECT 5096</strain>
    </source>
</reference>
<evidence type="ECO:0000256" key="1">
    <source>
        <dbReference type="SAM" id="Phobius"/>
    </source>
</evidence>
<keyword evidence="3" id="KW-1185">Reference proteome</keyword>
<name>A0A0M6ZDR2_9HYPH</name>
<dbReference type="RefSeq" id="WP_055117128.1">
    <property type="nucleotide sequence ID" value="NZ_CXWA01000004.1"/>
</dbReference>
<protein>
    <submittedName>
        <fullName evidence="2">Uncharacterized protein</fullName>
    </submittedName>
</protein>
<dbReference type="Proteomes" id="UP000049983">
    <property type="component" value="Unassembled WGS sequence"/>
</dbReference>
<evidence type="ECO:0000313" key="3">
    <source>
        <dbReference type="Proteomes" id="UP000049983"/>
    </source>
</evidence>
<feature type="transmembrane region" description="Helical" evidence="1">
    <location>
        <begin position="43"/>
        <end position="67"/>
    </location>
</feature>
<keyword evidence="1" id="KW-0472">Membrane</keyword>
<sequence length="146" mass="15368">MKTRIHAAAGGLGFLMVLIFWTSTVISETFATGADVAGVKSAILMGMFILIPALIVAGGSGMAMGATRTDPLTMAKKRRMPVIAGNGLLILVPCAFFLEGRASAGQFDTVFYAVQAVELFAGALNLTLMGLNIRDGLRMTGRLSKR</sequence>
<keyword evidence="1" id="KW-0812">Transmembrane</keyword>
<dbReference type="GeneID" id="97672011"/>
<accession>A0A0M6ZDR2</accession>
<gene>
    <name evidence="2" type="ORF">LA5096_04729</name>
</gene>
<dbReference type="EMBL" id="CXWC01000013">
    <property type="protein sequence ID" value="CTQ76397.1"/>
    <property type="molecule type" value="Genomic_DNA"/>
</dbReference>
<dbReference type="STRING" id="311410.LA5095_03447"/>
<dbReference type="OrthoDB" id="5195601at2"/>
<dbReference type="AlphaFoldDB" id="A0A0M6ZDR2"/>
<organism evidence="2 3">
    <name type="scientific">Roseibium album</name>
    <dbReference type="NCBI Taxonomy" id="311410"/>
    <lineage>
        <taxon>Bacteria</taxon>
        <taxon>Pseudomonadati</taxon>
        <taxon>Pseudomonadota</taxon>
        <taxon>Alphaproteobacteria</taxon>
        <taxon>Hyphomicrobiales</taxon>
        <taxon>Stappiaceae</taxon>
        <taxon>Roseibium</taxon>
    </lineage>
</organism>
<keyword evidence="1" id="KW-1133">Transmembrane helix</keyword>
<evidence type="ECO:0000313" key="2">
    <source>
        <dbReference type="EMBL" id="CTQ76397.1"/>
    </source>
</evidence>
<feature type="transmembrane region" description="Helical" evidence="1">
    <location>
        <begin position="79"/>
        <end position="98"/>
    </location>
</feature>
<feature type="transmembrane region" description="Helical" evidence="1">
    <location>
        <begin position="110"/>
        <end position="133"/>
    </location>
</feature>